<proteinExistence type="predicted"/>
<evidence type="ECO:0000256" key="1">
    <source>
        <dbReference type="SAM" id="MobiDB-lite"/>
    </source>
</evidence>
<keyword evidence="3" id="KW-1185">Reference proteome</keyword>
<organism evidence="2 3">
    <name type="scientific">Liparis tanakae</name>
    <name type="common">Tanaka's snailfish</name>
    <dbReference type="NCBI Taxonomy" id="230148"/>
    <lineage>
        <taxon>Eukaryota</taxon>
        <taxon>Metazoa</taxon>
        <taxon>Chordata</taxon>
        <taxon>Craniata</taxon>
        <taxon>Vertebrata</taxon>
        <taxon>Euteleostomi</taxon>
        <taxon>Actinopterygii</taxon>
        <taxon>Neopterygii</taxon>
        <taxon>Teleostei</taxon>
        <taxon>Neoteleostei</taxon>
        <taxon>Acanthomorphata</taxon>
        <taxon>Eupercaria</taxon>
        <taxon>Perciformes</taxon>
        <taxon>Cottioidei</taxon>
        <taxon>Cottales</taxon>
        <taxon>Liparidae</taxon>
        <taxon>Liparis</taxon>
    </lineage>
</organism>
<dbReference type="EMBL" id="SRLO01001103">
    <property type="protein sequence ID" value="TNN41501.1"/>
    <property type="molecule type" value="Genomic_DNA"/>
</dbReference>
<evidence type="ECO:0000313" key="2">
    <source>
        <dbReference type="EMBL" id="TNN41501.1"/>
    </source>
</evidence>
<feature type="region of interest" description="Disordered" evidence="1">
    <location>
        <begin position="81"/>
        <end position="108"/>
    </location>
</feature>
<feature type="compositionally biased region" description="Basic and acidic residues" evidence="1">
    <location>
        <begin position="88"/>
        <end position="99"/>
    </location>
</feature>
<reference evidence="2 3" key="1">
    <citation type="submission" date="2019-03" db="EMBL/GenBank/DDBJ databases">
        <title>First draft genome of Liparis tanakae, snailfish: a comprehensive survey of snailfish specific genes.</title>
        <authorList>
            <person name="Kim W."/>
            <person name="Song I."/>
            <person name="Jeong J.-H."/>
            <person name="Kim D."/>
            <person name="Kim S."/>
            <person name="Ryu S."/>
            <person name="Song J.Y."/>
            <person name="Lee S.K."/>
        </authorList>
    </citation>
    <scope>NUCLEOTIDE SEQUENCE [LARGE SCALE GENOMIC DNA]</scope>
    <source>
        <tissue evidence="2">Muscle</tissue>
    </source>
</reference>
<dbReference type="AlphaFoldDB" id="A0A4Z2FKH6"/>
<evidence type="ECO:0000313" key="3">
    <source>
        <dbReference type="Proteomes" id="UP000314294"/>
    </source>
</evidence>
<gene>
    <name evidence="2" type="ORF">EYF80_048330</name>
</gene>
<comment type="caution">
    <text evidence="2">The sequence shown here is derived from an EMBL/GenBank/DDBJ whole genome shotgun (WGS) entry which is preliminary data.</text>
</comment>
<accession>A0A4Z2FKH6</accession>
<sequence>MLAVGISRAVNELMLGLISAGRSDRTAPDYPPSVQRHRHPPARASIGIKQPTIPLNIKYINQKVCKCPVVVLRLRVRRGGLRAPGRGEGPRDSGHEMQRRSLRRQTGSVERRLPVPVVGQPGVLLALLVLVHDLLLLHVLVPVLVPLPVVAARSGAAPVLRGALEERRSGGRIGDSRGQGAAHRRLVVAESQRLLVDLGLHHGAQVLLRLRLSELLLQGEPRRLLPLQVLHDGLELHAAAGRLLALGSGERAVRGGGGRSLERKAAGGRERALLRGGGSERTAGNGYHFSRFGGYTRVINHAAPVRMRSVSRESPSVLGALRIQHPDM</sequence>
<dbReference type="Proteomes" id="UP000314294">
    <property type="component" value="Unassembled WGS sequence"/>
</dbReference>
<protein>
    <submittedName>
        <fullName evidence="2">Uncharacterized protein</fullName>
    </submittedName>
</protein>
<name>A0A4Z2FKH6_9TELE</name>